<accession>A0A2X2UI82</accession>
<evidence type="ECO:0000313" key="3">
    <source>
        <dbReference type="EMBL" id="SQB16256.1"/>
    </source>
</evidence>
<dbReference type="Pfam" id="PF00005">
    <property type="entry name" value="ABC_tran"/>
    <property type="match status" value="1"/>
</dbReference>
<reference evidence="3 4" key="1">
    <citation type="submission" date="2018-06" db="EMBL/GenBank/DDBJ databases">
        <authorList>
            <consortium name="Pathogen Informatics"/>
            <person name="Doyle S."/>
        </authorList>
    </citation>
    <scope>NUCLEOTIDE SEQUENCE [LARGE SCALE GENOMIC DNA]</scope>
    <source>
        <strain evidence="3 4">NCTC11224</strain>
    </source>
</reference>
<proteinExistence type="predicted"/>
<dbReference type="GO" id="GO:0005524">
    <property type="term" value="F:ATP binding"/>
    <property type="evidence" value="ECO:0007669"/>
    <property type="project" value="InterPro"/>
</dbReference>
<dbReference type="EC" id="3.6.3.-" evidence="3"/>
<dbReference type="SUPFAM" id="SSF52540">
    <property type="entry name" value="P-loop containing nucleoside triphosphate hydrolases"/>
    <property type="match status" value="1"/>
</dbReference>
<keyword evidence="3" id="KW-0378">Hydrolase</keyword>
<dbReference type="Proteomes" id="UP000251853">
    <property type="component" value="Unassembled WGS sequence"/>
</dbReference>
<organism evidence="3 4">
    <name type="scientific">Enterocloster clostridioformis</name>
    <dbReference type="NCBI Taxonomy" id="1531"/>
    <lineage>
        <taxon>Bacteria</taxon>
        <taxon>Bacillati</taxon>
        <taxon>Bacillota</taxon>
        <taxon>Clostridia</taxon>
        <taxon>Lachnospirales</taxon>
        <taxon>Lachnospiraceae</taxon>
        <taxon>Enterocloster</taxon>
    </lineage>
</organism>
<feature type="domain" description="ABC transporter" evidence="2">
    <location>
        <begin position="18"/>
        <end position="56"/>
    </location>
</feature>
<dbReference type="Gene3D" id="3.40.50.300">
    <property type="entry name" value="P-loop containing nucleotide triphosphate hydrolases"/>
    <property type="match status" value="1"/>
</dbReference>
<dbReference type="InterPro" id="IPR027417">
    <property type="entry name" value="P-loop_NTPase"/>
</dbReference>
<evidence type="ECO:0000313" key="4">
    <source>
        <dbReference type="Proteomes" id="UP000251853"/>
    </source>
</evidence>
<dbReference type="InterPro" id="IPR003439">
    <property type="entry name" value="ABC_transporter-like_ATP-bd"/>
</dbReference>
<gene>
    <name evidence="3" type="primary">hmuV_2</name>
    <name evidence="3" type="ORF">NCTC11224_05363</name>
</gene>
<keyword evidence="4" id="KW-1185">Reference proteome</keyword>
<evidence type="ECO:0000259" key="2">
    <source>
        <dbReference type="Pfam" id="PF00005"/>
    </source>
</evidence>
<dbReference type="GO" id="GO:0016887">
    <property type="term" value="F:ATP hydrolysis activity"/>
    <property type="evidence" value="ECO:0007669"/>
    <property type="project" value="InterPro"/>
</dbReference>
<dbReference type="PANTHER" id="PTHR19211">
    <property type="entry name" value="ATP-BINDING TRANSPORT PROTEIN-RELATED"/>
    <property type="match status" value="1"/>
</dbReference>
<dbReference type="AlphaFoldDB" id="A0A2X2UI82"/>
<dbReference type="EMBL" id="UAVW01000020">
    <property type="protein sequence ID" value="SQB16256.1"/>
    <property type="molecule type" value="Genomic_DNA"/>
</dbReference>
<keyword evidence="1" id="KW-0677">Repeat</keyword>
<evidence type="ECO:0000256" key="1">
    <source>
        <dbReference type="ARBA" id="ARBA00022737"/>
    </source>
</evidence>
<dbReference type="InterPro" id="IPR050611">
    <property type="entry name" value="ABCF"/>
</dbReference>
<sequence>MLYQISNGTVSVGGELILSHIDFEIRGNEKIAVVGKNGAGKTTLLKLVAGELSLDRDDRREGREYGVRASSQ</sequence>
<protein>
    <submittedName>
        <fullName evidence="3">ABC transporter</fullName>
        <ecNumber evidence="3">3.6.3.-</ecNumber>
    </submittedName>
</protein>
<dbReference type="PANTHER" id="PTHR19211:SF14">
    <property type="entry name" value="ATP-BINDING CASSETTE SUB-FAMILY F MEMBER 1"/>
    <property type="match status" value="1"/>
</dbReference>
<name>A0A2X2UI82_9FIRM</name>